<gene>
    <name evidence="2" type="primary">PLEST008702</name>
    <name evidence="2" type="ORF">PLESTB_000272300</name>
</gene>
<keyword evidence="3" id="KW-1185">Reference proteome</keyword>
<name>A0A9W6BDI6_9CHLO</name>
<evidence type="ECO:0000256" key="1">
    <source>
        <dbReference type="SAM" id="MobiDB-lite"/>
    </source>
</evidence>
<dbReference type="Proteomes" id="UP001165080">
    <property type="component" value="Unassembled WGS sequence"/>
</dbReference>
<protein>
    <submittedName>
        <fullName evidence="2">Uncharacterized protein</fullName>
    </submittedName>
</protein>
<organism evidence="2 3">
    <name type="scientific">Pleodorina starrii</name>
    <dbReference type="NCBI Taxonomy" id="330485"/>
    <lineage>
        <taxon>Eukaryota</taxon>
        <taxon>Viridiplantae</taxon>
        <taxon>Chlorophyta</taxon>
        <taxon>core chlorophytes</taxon>
        <taxon>Chlorophyceae</taxon>
        <taxon>CS clade</taxon>
        <taxon>Chlamydomonadales</taxon>
        <taxon>Volvocaceae</taxon>
        <taxon>Pleodorina</taxon>
    </lineage>
</organism>
<feature type="compositionally biased region" description="Low complexity" evidence="1">
    <location>
        <begin position="478"/>
        <end position="510"/>
    </location>
</feature>
<dbReference type="EMBL" id="BRXU01000002">
    <property type="protein sequence ID" value="GLC49657.1"/>
    <property type="molecule type" value="Genomic_DNA"/>
</dbReference>
<reference evidence="2 3" key="1">
    <citation type="journal article" date="2023" name="Commun. Biol.">
        <title>Reorganization of the ancestral sex-determining regions during the evolution of trioecy in Pleodorina starrii.</title>
        <authorList>
            <person name="Takahashi K."/>
            <person name="Suzuki S."/>
            <person name="Kawai-Toyooka H."/>
            <person name="Yamamoto K."/>
            <person name="Hamaji T."/>
            <person name="Ootsuki R."/>
            <person name="Yamaguchi H."/>
            <person name="Kawachi M."/>
            <person name="Higashiyama T."/>
            <person name="Nozaki H."/>
        </authorList>
    </citation>
    <scope>NUCLEOTIDE SEQUENCE [LARGE SCALE GENOMIC DNA]</scope>
    <source>
        <strain evidence="2 3">NIES-4479</strain>
    </source>
</reference>
<dbReference type="AlphaFoldDB" id="A0A9W6BDI6"/>
<proteinExistence type="predicted"/>
<sequence length="839" mass="86337">MDMTLQQFYEAGLAGPLSGPGPSNANRQRLDPNGPRSKGQENFLNDMGVLPKEWPQTYSEASAVIDSKMAWLKEVSADQMPKNKQEAVAFISNSINKLKGITPAQKELILKLNPNINVDVLNRLTRHQAGVMIDSYTAKKRQSAPGSCKGWNPHKRDQADGDDDARDGSDGSGARRFGSGGGAYGGAYGGASGASGADAGNTPAAGGAKAHGYSDEKIRELGVGPLRDRKTLAFMTPDQKKARVKDYDRERAALRRRNERYDVIYKEEYEKLKTEFKDKIDHEGRISKDEEGVAPKEGGAAGAAAAAAAEPAVAAARGAEARGGAATAKPVAAAVAGADARARTAPVAAGTWKVPRDGVAASKSAAAAAEPAAAAYIPAAAAAANPEAAAAKPAYNCLKKRPIEDVDGIPTPDPRRPGQRRQQDLHESPASNGLAAGAPAEAMNATNAPGDVTLANGGTAAAVPDVGAAAVKIESVGPAAASRGPAAASREPPPARAAQAPVAAQAAAARDGLVHEEGGAAMAGGAPEQQAPDGGRSSGHLEPSLEEAIEMSLADAFVCENDAAGGAAAGTADEEMLRFCGMLDDELTGIAATIALLDPRMLQSLAAAKAKAVDSAKGSREAAAAAEAEAAAVAEKVAAARKELGAEYEAAGQACLAAKQQLASAGAFAAFDVATSKAARRALEVAEAVLLTCMAGCAKAEDRARQAGEKAEADQVAASRAETSYLDVAEAAVKMGERLGGGSGSGSGGGEEIVRQLPDLVKWAVDFMGRLSPERRLAAVRAAAAAAREGGSNEEQELRLFARLPRLQERSHENKDRLAFRLAQQITNRYLRVGGRRAV</sequence>
<comment type="caution">
    <text evidence="2">The sequence shown here is derived from an EMBL/GenBank/DDBJ whole genome shotgun (WGS) entry which is preliminary data.</text>
</comment>
<feature type="compositionally biased region" description="Low complexity" evidence="1">
    <location>
        <begin position="12"/>
        <end position="26"/>
    </location>
</feature>
<feature type="region of interest" description="Disordered" evidence="1">
    <location>
        <begin position="136"/>
        <end position="179"/>
    </location>
</feature>
<accession>A0A9W6BDI6</accession>
<feature type="compositionally biased region" description="Basic and acidic residues" evidence="1">
    <location>
        <begin position="413"/>
        <end position="427"/>
    </location>
</feature>
<feature type="region of interest" description="Disordered" evidence="1">
    <location>
        <begin position="478"/>
        <end position="511"/>
    </location>
</feature>
<evidence type="ECO:0000313" key="3">
    <source>
        <dbReference type="Proteomes" id="UP001165080"/>
    </source>
</evidence>
<feature type="region of interest" description="Disordered" evidence="1">
    <location>
        <begin position="12"/>
        <end position="43"/>
    </location>
</feature>
<evidence type="ECO:0000313" key="2">
    <source>
        <dbReference type="EMBL" id="GLC49657.1"/>
    </source>
</evidence>
<feature type="region of interest" description="Disordered" evidence="1">
    <location>
        <begin position="403"/>
        <end position="435"/>
    </location>
</feature>